<protein>
    <submittedName>
        <fullName evidence="3">ATG18G protein</fullName>
    </submittedName>
</protein>
<comment type="caution">
    <text evidence="3">The sequence shown here is derived from an EMBL/GenBank/DDBJ whole genome shotgun (WGS) entry which is preliminary data.</text>
</comment>
<dbReference type="InterPro" id="IPR036322">
    <property type="entry name" value="WD40_repeat_dom_sf"/>
</dbReference>
<sequence>MNPRYSEIAGSYQEDEYSVHYVCFMEHGQDGLEYLGQVGQRTLDQVLMPPATAPESVASQSTSLRSGSVAVRDVETQTVISQFEDHAEAVESMVWDPSGLQLVTCATLGHRILVHRAVLGTGHAFTLDSVKDGPQLGSLTFQHVFTLSRGVTPAVISNIAISDDSQFVAVSSAKGTTHVFRLPSFHSHRHQLLETGAVVVPGVPGVNHNPVNLSVCTRVRLGSVLLQEGLMPHSSFFMPRSGRGGAAGQSLPWIYVATRAGSLTVYSLHSAPSTASHTSADLGECGDGGAPEEWSTCLQRENRICRPLRHFNERRLSARDGETSARATGPSKGPSSPREARGSQRASPRQAADLSPATTTRSTRSDEGVSKWLAFAETATHLPIQIPLWLCPQLRIFAYPDTSRDELNASLRAGQMVPGRREMEISRSEHPGETVLYHSQAAAGDELRQLFGGALGAAVDEASAGPQLSVSGGWPPRLGSSDSREDAEDDWVKA</sequence>
<feature type="region of interest" description="Disordered" evidence="1">
    <location>
        <begin position="464"/>
        <end position="494"/>
    </location>
</feature>
<dbReference type="InterPro" id="IPR015943">
    <property type="entry name" value="WD40/YVTN_repeat-like_dom_sf"/>
</dbReference>
<evidence type="ECO:0000256" key="1">
    <source>
        <dbReference type="SAM" id="MobiDB-lite"/>
    </source>
</evidence>
<dbReference type="InterPro" id="IPR001680">
    <property type="entry name" value="WD40_rpt"/>
</dbReference>
<dbReference type="PANTHER" id="PTHR13268">
    <property type="entry name" value="BREAST CARCINOMA AMPLIFIED SEQUENCE 3"/>
    <property type="match status" value="1"/>
</dbReference>
<dbReference type="EMBL" id="CAJNDS010002546">
    <property type="protein sequence ID" value="CAE7520969.1"/>
    <property type="molecule type" value="Genomic_DNA"/>
</dbReference>
<evidence type="ECO:0000313" key="3">
    <source>
        <dbReference type="EMBL" id="CAE7520969.1"/>
    </source>
</evidence>
<feature type="domain" description="BCAS3 WD40" evidence="2">
    <location>
        <begin position="67"/>
        <end position="184"/>
    </location>
</feature>
<dbReference type="GO" id="GO:0006914">
    <property type="term" value="P:autophagy"/>
    <property type="evidence" value="ECO:0007669"/>
    <property type="project" value="InterPro"/>
</dbReference>
<dbReference type="SUPFAM" id="SSF50978">
    <property type="entry name" value="WD40 repeat-like"/>
    <property type="match status" value="1"/>
</dbReference>
<organism evidence="3 4">
    <name type="scientific">Symbiodinium natans</name>
    <dbReference type="NCBI Taxonomy" id="878477"/>
    <lineage>
        <taxon>Eukaryota</taxon>
        <taxon>Sar</taxon>
        <taxon>Alveolata</taxon>
        <taxon>Dinophyceae</taxon>
        <taxon>Suessiales</taxon>
        <taxon>Symbiodiniaceae</taxon>
        <taxon>Symbiodinium</taxon>
    </lineage>
</organism>
<dbReference type="Pfam" id="PF21034">
    <property type="entry name" value="BCAS3_WD40"/>
    <property type="match status" value="1"/>
</dbReference>
<dbReference type="GO" id="GO:0005737">
    <property type="term" value="C:cytoplasm"/>
    <property type="evidence" value="ECO:0007669"/>
    <property type="project" value="TreeGrafter"/>
</dbReference>
<dbReference type="PANTHER" id="PTHR13268:SF0">
    <property type="entry name" value="BCAS3 MICROTUBULE ASSOCIATED CELL MIGRATION FACTOR"/>
    <property type="match status" value="1"/>
</dbReference>
<keyword evidence="4" id="KW-1185">Reference proteome</keyword>
<feature type="region of interest" description="Disordered" evidence="1">
    <location>
        <begin position="316"/>
        <end position="367"/>
    </location>
</feature>
<reference evidence="3" key="1">
    <citation type="submission" date="2021-02" db="EMBL/GenBank/DDBJ databases">
        <authorList>
            <person name="Dougan E. K."/>
            <person name="Rhodes N."/>
            <person name="Thang M."/>
            <person name="Chan C."/>
        </authorList>
    </citation>
    <scope>NUCLEOTIDE SEQUENCE</scope>
</reference>
<proteinExistence type="predicted"/>
<feature type="compositionally biased region" description="Acidic residues" evidence="1">
    <location>
        <begin position="485"/>
        <end position="494"/>
    </location>
</feature>
<gene>
    <name evidence="3" type="primary">ATG18G</name>
    <name evidence="3" type="ORF">SNAT2548_LOCUS29159</name>
</gene>
<name>A0A812T9E4_9DINO</name>
<dbReference type="Proteomes" id="UP000604046">
    <property type="component" value="Unassembled WGS sequence"/>
</dbReference>
<evidence type="ECO:0000313" key="4">
    <source>
        <dbReference type="Proteomes" id="UP000604046"/>
    </source>
</evidence>
<dbReference type="SMART" id="SM00320">
    <property type="entry name" value="WD40"/>
    <property type="match status" value="2"/>
</dbReference>
<evidence type="ECO:0000259" key="2">
    <source>
        <dbReference type="Pfam" id="PF21034"/>
    </source>
</evidence>
<dbReference type="Gene3D" id="2.130.10.10">
    <property type="entry name" value="YVTN repeat-like/Quinoprotein amine dehydrogenase"/>
    <property type="match status" value="1"/>
</dbReference>
<dbReference type="GO" id="GO:0042594">
    <property type="term" value="P:response to starvation"/>
    <property type="evidence" value="ECO:0007669"/>
    <property type="project" value="TreeGrafter"/>
</dbReference>
<accession>A0A812T9E4</accession>
<dbReference type="InterPro" id="IPR045142">
    <property type="entry name" value="BCAS3-like"/>
</dbReference>
<dbReference type="OrthoDB" id="25778at2759"/>
<dbReference type="InterPro" id="IPR048382">
    <property type="entry name" value="BCAS3_WD40"/>
</dbReference>
<dbReference type="AlphaFoldDB" id="A0A812T9E4"/>